<proteinExistence type="predicted"/>
<evidence type="ECO:0000259" key="1">
    <source>
        <dbReference type="Pfam" id="PF05050"/>
    </source>
</evidence>
<dbReference type="PANTHER" id="PTHR34203:SF15">
    <property type="entry name" value="SLL1173 PROTEIN"/>
    <property type="match status" value="1"/>
</dbReference>
<dbReference type="GO" id="GO:0008168">
    <property type="term" value="F:methyltransferase activity"/>
    <property type="evidence" value="ECO:0007669"/>
    <property type="project" value="UniProtKB-KW"/>
</dbReference>
<dbReference type="SUPFAM" id="SSF53335">
    <property type="entry name" value="S-adenosyl-L-methionine-dependent methyltransferases"/>
    <property type="match status" value="1"/>
</dbReference>
<protein>
    <submittedName>
        <fullName evidence="2">FkbM family methyltransferase</fullName>
    </submittedName>
</protein>
<organism evidence="2 3">
    <name type="scientific">Roseinatronobacter thiooxidans</name>
    <dbReference type="NCBI Taxonomy" id="121821"/>
    <lineage>
        <taxon>Bacteria</taxon>
        <taxon>Pseudomonadati</taxon>
        <taxon>Pseudomonadota</taxon>
        <taxon>Alphaproteobacteria</taxon>
        <taxon>Rhodobacterales</taxon>
        <taxon>Paracoccaceae</taxon>
        <taxon>Roseinatronobacter</taxon>
    </lineage>
</organism>
<evidence type="ECO:0000313" key="3">
    <source>
        <dbReference type="Proteomes" id="UP000249364"/>
    </source>
</evidence>
<dbReference type="InterPro" id="IPR006342">
    <property type="entry name" value="FkbM_mtfrase"/>
</dbReference>
<accession>A0A2W7QC69</accession>
<keyword evidence="2" id="KW-0808">Transferase</keyword>
<keyword evidence="3" id="KW-1185">Reference proteome</keyword>
<dbReference type="InterPro" id="IPR052514">
    <property type="entry name" value="SAM-dependent_MTase"/>
</dbReference>
<dbReference type="EMBL" id="QKZQ01000005">
    <property type="protein sequence ID" value="PZX45763.1"/>
    <property type="molecule type" value="Genomic_DNA"/>
</dbReference>
<dbReference type="PANTHER" id="PTHR34203">
    <property type="entry name" value="METHYLTRANSFERASE, FKBM FAMILY PROTEIN"/>
    <property type="match status" value="1"/>
</dbReference>
<dbReference type="Proteomes" id="UP000249364">
    <property type="component" value="Unassembled WGS sequence"/>
</dbReference>
<dbReference type="AlphaFoldDB" id="A0A2W7QC69"/>
<keyword evidence="2" id="KW-0489">Methyltransferase</keyword>
<sequence length="245" mass="27133">MNRGRPVSTLVRFAKWQLKNRFQDEMIFNWIHGAKLAVLRGITGATGNIYCGLPEYVDTRFVIDTLKLGDLFVDIGVNVGSYTVPASKVCGVRTIAVEPDPDTARVLRRHIEVNGIGSKVQVVEAAIGANIGTVSFTVGRDTVNRVARSEGTNVRAVVVKTLDDILNGEIPRLIKIDVEGFKRKVFKGAASTLADPRLRAIITKSLDQDVLEILGRCFRQAHYDPDSRLIRHQKTEATHNSLMVR</sequence>
<gene>
    <name evidence="2" type="ORF">LY56_01323</name>
</gene>
<dbReference type="Pfam" id="PF05050">
    <property type="entry name" value="Methyltransf_21"/>
    <property type="match status" value="1"/>
</dbReference>
<dbReference type="InterPro" id="IPR029063">
    <property type="entry name" value="SAM-dependent_MTases_sf"/>
</dbReference>
<dbReference type="Gene3D" id="3.40.50.150">
    <property type="entry name" value="Vaccinia Virus protein VP39"/>
    <property type="match status" value="1"/>
</dbReference>
<dbReference type="NCBIfam" id="TIGR01444">
    <property type="entry name" value="fkbM_fam"/>
    <property type="match status" value="1"/>
</dbReference>
<name>A0A2W7QC69_9RHOB</name>
<comment type="caution">
    <text evidence="2">The sequence shown here is derived from an EMBL/GenBank/DDBJ whole genome shotgun (WGS) entry which is preliminary data.</text>
</comment>
<dbReference type="GO" id="GO:0032259">
    <property type="term" value="P:methylation"/>
    <property type="evidence" value="ECO:0007669"/>
    <property type="project" value="UniProtKB-KW"/>
</dbReference>
<evidence type="ECO:0000313" key="2">
    <source>
        <dbReference type="EMBL" id="PZX45763.1"/>
    </source>
</evidence>
<reference evidence="2 3" key="1">
    <citation type="submission" date="2018-06" db="EMBL/GenBank/DDBJ databases">
        <title>Genomic Encyclopedia of Archaeal and Bacterial Type Strains, Phase II (KMG-II): from individual species to whole genera.</title>
        <authorList>
            <person name="Goeker M."/>
        </authorList>
    </citation>
    <scope>NUCLEOTIDE SEQUENCE [LARGE SCALE GENOMIC DNA]</scope>
    <source>
        <strain evidence="2 3">DSM 13087</strain>
    </source>
</reference>
<feature type="domain" description="Methyltransferase FkbM" evidence="1">
    <location>
        <begin position="74"/>
        <end position="201"/>
    </location>
</feature>